<dbReference type="InParanoid" id="A0A5N4ADT7"/>
<dbReference type="AlphaFoldDB" id="A0A5N4ADT7"/>
<feature type="transmembrane region" description="Helical" evidence="1">
    <location>
        <begin position="158"/>
        <end position="179"/>
    </location>
</feature>
<comment type="caution">
    <text evidence="2">The sequence shown here is derived from an EMBL/GenBank/DDBJ whole genome shotgun (WGS) entry which is preliminary data.</text>
</comment>
<protein>
    <recommendedName>
        <fullName evidence="4">G-protein coupled receptors family 1 profile domain-containing protein</fullName>
    </recommendedName>
</protein>
<dbReference type="Gene3D" id="1.20.1070.10">
    <property type="entry name" value="Rhodopsin 7-helix transmembrane proteins"/>
    <property type="match status" value="1"/>
</dbReference>
<keyword evidence="1" id="KW-0812">Transmembrane</keyword>
<evidence type="ECO:0000313" key="3">
    <source>
        <dbReference type="Proteomes" id="UP000327044"/>
    </source>
</evidence>
<feature type="transmembrane region" description="Helical" evidence="1">
    <location>
        <begin position="16"/>
        <end position="39"/>
    </location>
</feature>
<keyword evidence="3" id="KW-1185">Reference proteome</keyword>
<organism evidence="2 3">
    <name type="scientific">Photinus pyralis</name>
    <name type="common">Common eastern firefly</name>
    <name type="synonym">Lampyris pyralis</name>
    <dbReference type="NCBI Taxonomy" id="7054"/>
    <lineage>
        <taxon>Eukaryota</taxon>
        <taxon>Metazoa</taxon>
        <taxon>Ecdysozoa</taxon>
        <taxon>Arthropoda</taxon>
        <taxon>Hexapoda</taxon>
        <taxon>Insecta</taxon>
        <taxon>Pterygota</taxon>
        <taxon>Neoptera</taxon>
        <taxon>Endopterygota</taxon>
        <taxon>Coleoptera</taxon>
        <taxon>Polyphaga</taxon>
        <taxon>Elateriformia</taxon>
        <taxon>Elateroidea</taxon>
        <taxon>Lampyridae</taxon>
        <taxon>Lampyrinae</taxon>
        <taxon>Photinus</taxon>
    </lineage>
</organism>
<feature type="transmembrane region" description="Helical" evidence="1">
    <location>
        <begin position="86"/>
        <end position="112"/>
    </location>
</feature>
<proteinExistence type="predicted"/>
<name>A0A5N4ADT7_PHOPY</name>
<feature type="transmembrane region" description="Helical" evidence="1">
    <location>
        <begin position="46"/>
        <end position="66"/>
    </location>
</feature>
<feature type="transmembrane region" description="Helical" evidence="1">
    <location>
        <begin position="124"/>
        <end position="146"/>
    </location>
</feature>
<keyword evidence="1" id="KW-0472">Membrane</keyword>
<evidence type="ECO:0008006" key="4">
    <source>
        <dbReference type="Google" id="ProtNLM"/>
    </source>
</evidence>
<dbReference type="Proteomes" id="UP000327044">
    <property type="component" value="Unassembled WGS sequence"/>
</dbReference>
<evidence type="ECO:0000256" key="1">
    <source>
        <dbReference type="SAM" id="Phobius"/>
    </source>
</evidence>
<dbReference type="EMBL" id="VVIM01000008">
    <property type="protein sequence ID" value="KAB0795485.1"/>
    <property type="molecule type" value="Genomic_DNA"/>
</dbReference>
<keyword evidence="1" id="KW-1133">Transmembrane helix</keyword>
<accession>A0A5N4ADT7</accession>
<gene>
    <name evidence="2" type="ORF">PPYR_12324</name>
</gene>
<evidence type="ECO:0000313" key="2">
    <source>
        <dbReference type="EMBL" id="KAB0795485.1"/>
    </source>
</evidence>
<feature type="transmembrane region" description="Helical" evidence="1">
    <location>
        <begin position="199"/>
        <end position="223"/>
    </location>
</feature>
<dbReference type="SUPFAM" id="SSF81321">
    <property type="entry name" value="Family A G protein-coupled receptor-like"/>
    <property type="match status" value="1"/>
</dbReference>
<feature type="transmembrane region" description="Helical" evidence="1">
    <location>
        <begin position="229"/>
        <end position="248"/>
    </location>
</feature>
<reference evidence="2 3" key="1">
    <citation type="journal article" date="2018" name="Elife">
        <title>Firefly genomes illuminate parallel origins of bioluminescence in beetles.</title>
        <authorList>
            <person name="Fallon T.R."/>
            <person name="Lower S.E."/>
            <person name="Chang C.H."/>
            <person name="Bessho-Uehara M."/>
            <person name="Martin G.J."/>
            <person name="Bewick A.J."/>
            <person name="Behringer M."/>
            <person name="Debat H.J."/>
            <person name="Wong I."/>
            <person name="Day J.C."/>
            <person name="Suvorov A."/>
            <person name="Silva C.J."/>
            <person name="Stanger-Hall K.F."/>
            <person name="Hall D.W."/>
            <person name="Schmitz R.J."/>
            <person name="Nelson D.R."/>
            <person name="Lewis S.M."/>
            <person name="Shigenobu S."/>
            <person name="Bybee S.M."/>
            <person name="Larracuente A.M."/>
            <person name="Oba Y."/>
            <person name="Weng J.K."/>
        </authorList>
    </citation>
    <scope>NUCLEOTIDE SEQUENCE [LARGE SCALE GENOMIC DNA]</scope>
    <source>
        <strain evidence="2">1611_PpyrPB1</strain>
        <tissue evidence="2">Whole body</tissue>
    </source>
</reference>
<dbReference type="CDD" id="cd00637">
    <property type="entry name" value="7tm_classA_rhodopsin-like"/>
    <property type="match status" value="1"/>
</dbReference>
<sequence>MTEATNKNSEVQTQRIILFVCLTFGFLADLAIVCTMLWFKKMRTPLNILIANWAILDLCGILMAPTGYTLASILDHLTIPSRLSCFLLQMGLVIHFMTIMSVFIILVTWYLFVYFSKFKKYVGIYFKFVLVMIWGTVLILLIILITHQCFNHDFESEIMRGQYVTVAFLLVSIIIARFINVLRKTDGQPVECSQLPLSLCTAFIICYTLSVAHKMLIFVLWTWYPIFELISLCILYCNSIVTFNLLYFKDKLFKLHVRKIFHCKDPAPVEQEPFPEVSFHCPTELRTK</sequence>